<feature type="region of interest" description="Disordered" evidence="1">
    <location>
        <begin position="1"/>
        <end position="22"/>
    </location>
</feature>
<keyword evidence="4" id="KW-1185">Reference proteome</keyword>
<dbReference type="EMBL" id="RZNC01000004">
    <property type="protein sequence ID" value="RWZ59561.1"/>
    <property type="molecule type" value="Genomic_DNA"/>
</dbReference>
<evidence type="ECO:0000256" key="1">
    <source>
        <dbReference type="SAM" id="MobiDB-lite"/>
    </source>
</evidence>
<evidence type="ECO:0000256" key="2">
    <source>
        <dbReference type="SAM" id="Phobius"/>
    </source>
</evidence>
<gene>
    <name evidence="3" type="ORF">ELQ92_12070</name>
</gene>
<evidence type="ECO:0000313" key="3">
    <source>
        <dbReference type="EMBL" id="RWZ59561.1"/>
    </source>
</evidence>
<reference evidence="3 4" key="1">
    <citation type="submission" date="2018-12" db="EMBL/GenBank/DDBJ databases">
        <authorList>
            <person name="Li F."/>
        </authorList>
    </citation>
    <scope>NUCLEOTIDE SEQUENCE [LARGE SCALE GENOMIC DNA]</scope>
    <source>
        <strain evidence="3 4">8H24J-4-2</strain>
    </source>
</reference>
<accession>A0A444Q6L7</accession>
<comment type="caution">
    <text evidence="3">The sequence shown here is derived from an EMBL/GenBank/DDBJ whole genome shotgun (WGS) entry which is preliminary data.</text>
</comment>
<keyword evidence="2" id="KW-1133">Transmembrane helix</keyword>
<sequence length="229" mass="23521">MSDKTPVNDPIDPSPVAEDGEARSRRRALVILVSVVVLALVAALVVWSVTSADSPAPGAPPTASAEPSEEASDDPGPSASASADTDASEEPAADGEVTDDILEFGDEAPIDDGVTVSMSDLESVEGEASMPGEIAGPSLRFSVTFTNDSDEAYPLISAVTNVFYGDEQIPAIELAEPGGVALPAEVAPGETATGTFVYNVPTEDRDRVRITVDYTAAEPAVVFEGSAPQ</sequence>
<name>A0A444Q6L7_9MICO</name>
<dbReference type="AlphaFoldDB" id="A0A444Q6L7"/>
<dbReference type="OrthoDB" id="3831250at2"/>
<keyword evidence="2" id="KW-0472">Membrane</keyword>
<feature type="region of interest" description="Disordered" evidence="1">
    <location>
        <begin position="52"/>
        <end position="94"/>
    </location>
</feature>
<keyword evidence="2" id="KW-0812">Transmembrane</keyword>
<organism evidence="3 4">
    <name type="scientific">Labedella populi</name>
    <dbReference type="NCBI Taxonomy" id="2498850"/>
    <lineage>
        <taxon>Bacteria</taxon>
        <taxon>Bacillati</taxon>
        <taxon>Actinomycetota</taxon>
        <taxon>Actinomycetes</taxon>
        <taxon>Micrococcales</taxon>
        <taxon>Microbacteriaceae</taxon>
        <taxon>Labedella</taxon>
    </lineage>
</organism>
<feature type="compositionally biased region" description="Low complexity" evidence="1">
    <location>
        <begin position="74"/>
        <end position="85"/>
    </location>
</feature>
<dbReference type="RefSeq" id="WP_128499319.1">
    <property type="nucleotide sequence ID" value="NZ_RZNC01000004.1"/>
</dbReference>
<protein>
    <recommendedName>
        <fullName evidence="5">DUF4352 domain-containing protein</fullName>
    </recommendedName>
</protein>
<feature type="transmembrane region" description="Helical" evidence="2">
    <location>
        <begin position="28"/>
        <end position="49"/>
    </location>
</feature>
<dbReference type="Proteomes" id="UP000288603">
    <property type="component" value="Unassembled WGS sequence"/>
</dbReference>
<evidence type="ECO:0008006" key="5">
    <source>
        <dbReference type="Google" id="ProtNLM"/>
    </source>
</evidence>
<feature type="compositionally biased region" description="Low complexity" evidence="1">
    <location>
        <begin position="52"/>
        <end position="66"/>
    </location>
</feature>
<proteinExistence type="predicted"/>
<evidence type="ECO:0000313" key="4">
    <source>
        <dbReference type="Proteomes" id="UP000288603"/>
    </source>
</evidence>